<dbReference type="InterPro" id="IPR001828">
    <property type="entry name" value="ANF_lig-bd_rcpt"/>
</dbReference>
<evidence type="ECO:0000256" key="3">
    <source>
        <dbReference type="ARBA" id="ARBA00022989"/>
    </source>
</evidence>
<feature type="chain" id="PRO_5037297915" evidence="6">
    <location>
        <begin position="19"/>
        <end position="505"/>
    </location>
</feature>
<evidence type="ECO:0000256" key="2">
    <source>
        <dbReference type="ARBA" id="ARBA00022692"/>
    </source>
</evidence>
<organism evidence="8 9">
    <name type="scientific">Plectus sambesii</name>
    <dbReference type="NCBI Taxonomy" id="2011161"/>
    <lineage>
        <taxon>Eukaryota</taxon>
        <taxon>Metazoa</taxon>
        <taxon>Ecdysozoa</taxon>
        <taxon>Nematoda</taxon>
        <taxon>Chromadorea</taxon>
        <taxon>Plectida</taxon>
        <taxon>Plectina</taxon>
        <taxon>Plectoidea</taxon>
        <taxon>Plectidae</taxon>
        <taxon>Plectus</taxon>
    </lineage>
</organism>
<evidence type="ECO:0000256" key="4">
    <source>
        <dbReference type="ARBA" id="ARBA00023136"/>
    </source>
</evidence>
<sequence length="505" mass="56463">MRSNLCAAIFFLSQVVLTTQTTVIKIGHIYYFEAERAVMQMAYEDMKEQNLLPDVYEIQVITRMGCASYNASLPIIFGVKEATDLYFKENVKVFFGSPCSEEAVVIGQMAATVNWNIPLIGYLASDDTLTNKAIYSTLVRTGVVSQNFFAQAVTFLVQKNGWKKVAYVGSDALGSTLNRQAIVPSLTSAGVTVYQMVIPLSSTWQSVANSKAIVDLKANARVVFIMLNSEMNASVPFMAAAHSLGYTEDPDFIFIIISSQSNFASRPWDSNYDGMSYSYLREAYEGAYIIRVTGQDFATVKKFRQRLLASQQYTNPIGNDAQIIPMYDAVVLFLTALNRSWADTRNESLYANGAVMFDYMKNVVYQGFSGKVFINNNGDRIPSYEFVLLPKQVDRAYTVLMSIDATRLNGCDPVAKGNLCYPYNITVTDDYRSVIWPPDHPICGYRHELCDNTLYYVLGGTLMAAAIGIAVIFYAVRKRKQRLIYLMPWQVPLDSIKMLSSGTVV</sequence>
<feature type="domain" description="Receptor ligand binding region" evidence="7">
    <location>
        <begin position="36"/>
        <end position="385"/>
    </location>
</feature>
<dbReference type="Proteomes" id="UP000887566">
    <property type="component" value="Unplaced"/>
</dbReference>
<dbReference type="PANTHER" id="PTHR44755">
    <property type="entry name" value="NATRIURETIC PEPTIDE RECEPTOR 3-RELATED"/>
    <property type="match status" value="1"/>
</dbReference>
<dbReference type="GO" id="GO:0038023">
    <property type="term" value="F:signaling receptor activity"/>
    <property type="evidence" value="ECO:0007669"/>
    <property type="project" value="TreeGrafter"/>
</dbReference>
<keyword evidence="8" id="KW-1185">Reference proteome</keyword>
<dbReference type="Gene3D" id="3.40.50.2300">
    <property type="match status" value="2"/>
</dbReference>
<feature type="signal peptide" evidence="6">
    <location>
        <begin position="1"/>
        <end position="18"/>
    </location>
</feature>
<feature type="transmembrane region" description="Helical" evidence="5">
    <location>
        <begin position="454"/>
        <end position="476"/>
    </location>
</feature>
<keyword evidence="4 5" id="KW-0472">Membrane</keyword>
<dbReference type="GO" id="GO:0016020">
    <property type="term" value="C:membrane"/>
    <property type="evidence" value="ECO:0007669"/>
    <property type="project" value="UniProtKB-SubCell"/>
</dbReference>
<evidence type="ECO:0000259" key="7">
    <source>
        <dbReference type="Pfam" id="PF01094"/>
    </source>
</evidence>
<name>A0A914X4S9_9BILA</name>
<proteinExistence type="predicted"/>
<dbReference type="InterPro" id="IPR052612">
    <property type="entry name" value="ANP_Clearance_Receptor"/>
</dbReference>
<evidence type="ECO:0000256" key="5">
    <source>
        <dbReference type="SAM" id="Phobius"/>
    </source>
</evidence>
<protein>
    <submittedName>
        <fullName evidence="9">Receptor ligand binding region domain-containing protein</fullName>
    </submittedName>
</protein>
<comment type="subcellular location">
    <subcellularLocation>
        <location evidence="1">Membrane</location>
    </subcellularLocation>
</comment>
<reference evidence="9" key="1">
    <citation type="submission" date="2022-11" db="UniProtKB">
        <authorList>
            <consortium name="WormBaseParasite"/>
        </authorList>
    </citation>
    <scope>IDENTIFICATION</scope>
</reference>
<dbReference type="Pfam" id="PF01094">
    <property type="entry name" value="ANF_receptor"/>
    <property type="match status" value="1"/>
</dbReference>
<dbReference type="SUPFAM" id="SSF53822">
    <property type="entry name" value="Periplasmic binding protein-like I"/>
    <property type="match status" value="1"/>
</dbReference>
<dbReference type="CDD" id="cd06352">
    <property type="entry name" value="PBP1_NPR_GC-like"/>
    <property type="match status" value="1"/>
</dbReference>
<evidence type="ECO:0000256" key="1">
    <source>
        <dbReference type="ARBA" id="ARBA00004370"/>
    </source>
</evidence>
<dbReference type="PANTHER" id="PTHR44755:SF8">
    <property type="entry name" value="RECEPTOR LIGAND BINDING REGION DOMAIN-CONTAINING PROTEIN"/>
    <property type="match status" value="1"/>
</dbReference>
<dbReference type="InterPro" id="IPR028082">
    <property type="entry name" value="Peripla_BP_I"/>
</dbReference>
<dbReference type="GO" id="GO:0017046">
    <property type="term" value="F:peptide hormone binding"/>
    <property type="evidence" value="ECO:0007669"/>
    <property type="project" value="TreeGrafter"/>
</dbReference>
<accession>A0A914X4S9</accession>
<keyword evidence="6" id="KW-0732">Signal</keyword>
<dbReference type="WBParaSite" id="PSAMB.scaffold6412size9557.g28454.t1">
    <property type="protein sequence ID" value="PSAMB.scaffold6412size9557.g28454.t1"/>
    <property type="gene ID" value="PSAMB.scaffold6412size9557.g28454"/>
</dbReference>
<evidence type="ECO:0000256" key="6">
    <source>
        <dbReference type="SAM" id="SignalP"/>
    </source>
</evidence>
<dbReference type="AlphaFoldDB" id="A0A914X4S9"/>
<keyword evidence="2 5" id="KW-0812">Transmembrane</keyword>
<evidence type="ECO:0000313" key="8">
    <source>
        <dbReference type="Proteomes" id="UP000887566"/>
    </source>
</evidence>
<keyword evidence="3 5" id="KW-1133">Transmembrane helix</keyword>
<dbReference type="GO" id="GO:0007165">
    <property type="term" value="P:signal transduction"/>
    <property type="evidence" value="ECO:0007669"/>
    <property type="project" value="TreeGrafter"/>
</dbReference>
<evidence type="ECO:0000313" key="9">
    <source>
        <dbReference type="WBParaSite" id="PSAMB.scaffold6412size9557.g28454.t1"/>
    </source>
</evidence>